<dbReference type="Pfam" id="PF02542">
    <property type="entry name" value="YgbB"/>
    <property type="match status" value="1"/>
</dbReference>
<evidence type="ECO:0000256" key="7">
    <source>
        <dbReference type="ARBA" id="ARBA00023239"/>
    </source>
</evidence>
<dbReference type="InterPro" id="IPR036571">
    <property type="entry name" value="MECDP_synthase_sf"/>
</dbReference>
<evidence type="ECO:0000256" key="8">
    <source>
        <dbReference type="HAMAP-Rule" id="MF_00107"/>
    </source>
</evidence>
<dbReference type="Gene3D" id="3.30.1330.50">
    <property type="entry name" value="2-C-methyl-D-erythritol 2,4-cyclodiphosphate synthase"/>
    <property type="match status" value="1"/>
</dbReference>
<name>A0A4P8IF68_9FIRM</name>
<dbReference type="GO" id="GO:0008685">
    <property type="term" value="F:2-C-methyl-D-erythritol 2,4-cyclodiphosphate synthase activity"/>
    <property type="evidence" value="ECO:0007669"/>
    <property type="project" value="UniProtKB-UniRule"/>
</dbReference>
<organism evidence="11 12">
    <name type="scientific">Anaerostipes rhamnosivorans</name>
    <dbReference type="NCBI Taxonomy" id="1229621"/>
    <lineage>
        <taxon>Bacteria</taxon>
        <taxon>Bacillati</taxon>
        <taxon>Bacillota</taxon>
        <taxon>Clostridia</taxon>
        <taxon>Lachnospirales</taxon>
        <taxon>Lachnospiraceae</taxon>
        <taxon>Anaerostipes</taxon>
    </lineage>
</organism>
<dbReference type="FunFam" id="3.30.1330.50:FF:000001">
    <property type="entry name" value="2-C-methyl-D-erythritol 2,4-cyclodiphosphate synthase"/>
    <property type="match status" value="1"/>
</dbReference>
<feature type="binding site" evidence="8">
    <location>
        <position position="27"/>
    </location>
    <ligand>
        <name>a divalent metal cation</name>
        <dbReference type="ChEBI" id="CHEBI:60240"/>
    </ligand>
</feature>
<dbReference type="InterPro" id="IPR003526">
    <property type="entry name" value="MECDP_synthase"/>
</dbReference>
<keyword evidence="5 8" id="KW-0479">Metal-binding</keyword>
<keyword evidence="7 8" id="KW-0456">Lyase</keyword>
<dbReference type="EC" id="4.6.1.12" evidence="4 8"/>
<feature type="binding site" evidence="8">
    <location>
        <begin position="73"/>
        <end position="75"/>
    </location>
    <ligand>
        <name>4-CDP-2-C-methyl-D-erythritol 2-phosphate</name>
        <dbReference type="ChEBI" id="CHEBI:57919"/>
    </ligand>
</feature>
<accession>A0A4P8IF68</accession>
<dbReference type="SUPFAM" id="SSF69765">
    <property type="entry name" value="IpsF-like"/>
    <property type="match status" value="1"/>
</dbReference>
<comment type="pathway">
    <text evidence="2 8">Isoprenoid biosynthesis; isopentenyl diphosphate biosynthesis via DXP pathway; isopentenyl diphosphate from 1-deoxy-D-xylulose 5-phosphate: step 4/6.</text>
</comment>
<dbReference type="HAMAP" id="MF_00107">
    <property type="entry name" value="IspF"/>
    <property type="match status" value="1"/>
</dbReference>
<comment type="catalytic activity">
    <reaction evidence="1 8 9">
        <text>4-CDP-2-C-methyl-D-erythritol 2-phosphate = 2-C-methyl-D-erythritol 2,4-cyclic diphosphate + CMP</text>
        <dbReference type="Rhea" id="RHEA:23864"/>
        <dbReference type="ChEBI" id="CHEBI:57919"/>
        <dbReference type="ChEBI" id="CHEBI:58483"/>
        <dbReference type="ChEBI" id="CHEBI:60377"/>
        <dbReference type="EC" id="4.6.1.12"/>
    </reaction>
</comment>
<dbReference type="NCBIfam" id="TIGR00151">
    <property type="entry name" value="ispF"/>
    <property type="match status" value="1"/>
</dbReference>
<dbReference type="PROSITE" id="PS01350">
    <property type="entry name" value="ISPF"/>
    <property type="match status" value="1"/>
</dbReference>
<feature type="binding site" evidence="8">
    <location>
        <position position="25"/>
    </location>
    <ligand>
        <name>a divalent metal cation</name>
        <dbReference type="ChEBI" id="CHEBI:60240"/>
    </ligand>
</feature>
<protein>
    <recommendedName>
        <fullName evidence="4 8">2-C-methyl-D-erythritol 2,4-cyclodiphosphate synthase</fullName>
        <shortName evidence="8">MECDP-synthase</shortName>
        <shortName evidence="8">MECPP-synthase</shortName>
        <shortName evidence="8">MECPS</shortName>
        <ecNumber evidence="4 8">4.6.1.12</ecNumber>
    </recommendedName>
</protein>
<dbReference type="GO" id="GO:0046872">
    <property type="term" value="F:metal ion binding"/>
    <property type="evidence" value="ECO:0007669"/>
    <property type="project" value="UniProtKB-KW"/>
</dbReference>
<comment type="function">
    <text evidence="8">Involved in the biosynthesis of isopentenyl diphosphate (IPP) and dimethylallyl diphosphate (DMAPP), two major building blocks of isoprenoid compounds. Catalyzes the conversion of 4-diphosphocytidyl-2-C-methyl-D-erythritol 2-phosphate (CDP-ME2P) to 2-C-methyl-D-erythritol 2,4-cyclodiphosphate (ME-CPP) with a corresponding release of cytidine 5-monophosphate (CMP).</text>
</comment>
<keyword evidence="6 8" id="KW-0414">Isoprene biosynthesis</keyword>
<feature type="site" description="Transition state stabilizer" evidence="8">
    <location>
        <position position="150"/>
    </location>
</feature>
<sequence length="201" mass="21770">MVYVIIYTELFESEVWDMRVGMGYDVHKLVEGRPLILGGVHVPYEKGLLGHSDADVLLHAISDALLGAAALGDIGKHFPDTDPKYKGADSIGLLKEVRRLVEEECYLIENVDATVIAQRPKLAPYIEEMAENIAEALGIGRKQVNVKATTEEHLGFTGEGLGISANAVCMLTPVDNFIYEDVLRPGGQTGCQGCPGCQKGE</sequence>
<comment type="similarity">
    <text evidence="3 8 9">Belongs to the IspF family.</text>
</comment>
<evidence type="ECO:0000259" key="10">
    <source>
        <dbReference type="Pfam" id="PF02542"/>
    </source>
</evidence>
<dbReference type="Proteomes" id="UP000298653">
    <property type="component" value="Chromosome"/>
</dbReference>
<evidence type="ECO:0000256" key="4">
    <source>
        <dbReference type="ARBA" id="ARBA00012579"/>
    </source>
</evidence>
<dbReference type="KEGG" id="arf:AR1Y2_0940"/>
<reference evidence="11 12" key="1">
    <citation type="submission" date="2019-05" db="EMBL/GenBank/DDBJ databases">
        <title>Complete genome sequencing of Anaerostipes rhamnosivorans.</title>
        <authorList>
            <person name="Bui T.P.N."/>
            <person name="de Vos W.M."/>
        </authorList>
    </citation>
    <scope>NUCLEOTIDE SEQUENCE [LARGE SCALE GENOMIC DNA]</scope>
    <source>
        <strain evidence="11 12">1y2</strain>
    </source>
</reference>
<evidence type="ECO:0000256" key="2">
    <source>
        <dbReference type="ARBA" id="ARBA00004709"/>
    </source>
</evidence>
<feature type="site" description="Transition state stabilizer" evidence="8">
    <location>
        <position position="51"/>
    </location>
</feature>
<evidence type="ECO:0000313" key="12">
    <source>
        <dbReference type="Proteomes" id="UP000298653"/>
    </source>
</evidence>
<dbReference type="UniPathway" id="UPA00056">
    <property type="reaction ID" value="UER00095"/>
</dbReference>
<feature type="binding site" evidence="8">
    <location>
        <begin position="78"/>
        <end position="82"/>
    </location>
    <ligand>
        <name>4-CDP-2-C-methyl-D-erythritol 2-phosphate</name>
        <dbReference type="ChEBI" id="CHEBI:57919"/>
    </ligand>
</feature>
<feature type="binding site" evidence="8">
    <location>
        <position position="59"/>
    </location>
    <ligand>
        <name>a divalent metal cation</name>
        <dbReference type="ChEBI" id="CHEBI:60240"/>
    </ligand>
</feature>
<evidence type="ECO:0000256" key="3">
    <source>
        <dbReference type="ARBA" id="ARBA00008480"/>
    </source>
</evidence>
<evidence type="ECO:0000256" key="6">
    <source>
        <dbReference type="ARBA" id="ARBA00023229"/>
    </source>
</evidence>
<feature type="binding site" evidence="8">
    <location>
        <begin position="149"/>
        <end position="152"/>
    </location>
    <ligand>
        <name>4-CDP-2-C-methyl-D-erythritol 2-phosphate</name>
        <dbReference type="ChEBI" id="CHEBI:57919"/>
    </ligand>
</feature>
<feature type="binding site" evidence="8">
    <location>
        <begin position="51"/>
        <end position="52"/>
    </location>
    <ligand>
        <name>4-CDP-2-C-methyl-D-erythritol 2-phosphate</name>
        <dbReference type="ChEBI" id="CHEBI:57919"/>
    </ligand>
</feature>
<proteinExistence type="inferred from homology"/>
<dbReference type="AlphaFoldDB" id="A0A4P8IF68"/>
<comment type="subunit">
    <text evidence="8">Homotrimer.</text>
</comment>
<evidence type="ECO:0000256" key="9">
    <source>
        <dbReference type="RuleBase" id="RU004395"/>
    </source>
</evidence>
<dbReference type="InterPro" id="IPR020555">
    <property type="entry name" value="MECDP_synthase_CS"/>
</dbReference>
<comment type="cofactor">
    <cofactor evidence="8">
        <name>a divalent metal cation</name>
        <dbReference type="ChEBI" id="CHEBI:60240"/>
    </cofactor>
    <text evidence="8">Binds 1 divalent metal cation per subunit.</text>
</comment>
<dbReference type="CDD" id="cd00554">
    <property type="entry name" value="MECDP_synthase"/>
    <property type="match status" value="1"/>
</dbReference>
<evidence type="ECO:0000256" key="1">
    <source>
        <dbReference type="ARBA" id="ARBA00000200"/>
    </source>
</evidence>
<comment type="caution">
    <text evidence="8">Lacks conserved residue(s) required for the propagation of feature annotation.</text>
</comment>
<dbReference type="GO" id="GO:0019288">
    <property type="term" value="P:isopentenyl diphosphate biosynthetic process, methylerythritol 4-phosphate pathway"/>
    <property type="evidence" value="ECO:0007669"/>
    <property type="project" value="UniProtKB-UniRule"/>
</dbReference>
<evidence type="ECO:0000313" key="11">
    <source>
        <dbReference type="EMBL" id="QCP34394.1"/>
    </source>
</evidence>
<keyword evidence="12" id="KW-1185">Reference proteome</keyword>
<gene>
    <name evidence="8" type="primary">ispF</name>
    <name evidence="11" type="ORF">AR1Y2_0940</name>
</gene>
<dbReference type="EMBL" id="CP040058">
    <property type="protein sequence ID" value="QCP34394.1"/>
    <property type="molecule type" value="Genomic_DNA"/>
</dbReference>
<dbReference type="PANTHER" id="PTHR43181:SF1">
    <property type="entry name" value="2-C-METHYL-D-ERYTHRITOL 2,4-CYCLODIPHOSPHATE SYNTHASE, CHLOROPLASTIC"/>
    <property type="match status" value="1"/>
</dbReference>
<dbReference type="PANTHER" id="PTHR43181">
    <property type="entry name" value="2-C-METHYL-D-ERYTHRITOL 2,4-CYCLODIPHOSPHATE SYNTHASE, CHLOROPLASTIC"/>
    <property type="match status" value="1"/>
</dbReference>
<evidence type="ECO:0000256" key="5">
    <source>
        <dbReference type="ARBA" id="ARBA00022723"/>
    </source>
</evidence>
<feature type="binding site" evidence="8">
    <location>
        <begin position="25"/>
        <end position="27"/>
    </location>
    <ligand>
        <name>4-CDP-2-C-methyl-D-erythritol 2-phosphate</name>
        <dbReference type="ChEBI" id="CHEBI:57919"/>
    </ligand>
</feature>
<feature type="domain" description="2-C-methyl-D-erythritol 2,4-cyclodiphosphate synthase" evidence="10">
    <location>
        <begin position="18"/>
        <end position="171"/>
    </location>
</feature>
<dbReference type="GO" id="GO:0016114">
    <property type="term" value="P:terpenoid biosynthetic process"/>
    <property type="evidence" value="ECO:0007669"/>
    <property type="project" value="InterPro"/>
</dbReference>
<feature type="binding site" evidence="8">
    <location>
        <position position="156"/>
    </location>
    <ligand>
        <name>4-CDP-2-C-methyl-D-erythritol 2-phosphate</name>
        <dbReference type="ChEBI" id="CHEBI:57919"/>
    </ligand>
</feature>